<accession>A0A3S3QKJ9</accession>
<evidence type="ECO:0000256" key="3">
    <source>
        <dbReference type="ARBA" id="ARBA00022722"/>
    </source>
</evidence>
<dbReference type="PANTHER" id="PTHR34139">
    <property type="entry name" value="UPF0331 PROTEIN MJ0127"/>
    <property type="match status" value="1"/>
</dbReference>
<evidence type="ECO:0000313" key="7">
    <source>
        <dbReference type="EMBL" id="RWX47034.1"/>
    </source>
</evidence>
<dbReference type="AlphaFoldDB" id="A0A3S3QKJ9"/>
<organism evidence="7 8">
    <name type="scientific">Candidatus Electrothrix marina</name>
    <dbReference type="NCBI Taxonomy" id="1859130"/>
    <lineage>
        <taxon>Bacteria</taxon>
        <taxon>Pseudomonadati</taxon>
        <taxon>Thermodesulfobacteriota</taxon>
        <taxon>Desulfobulbia</taxon>
        <taxon>Desulfobulbales</taxon>
        <taxon>Desulfobulbaceae</taxon>
        <taxon>Candidatus Electrothrix</taxon>
    </lineage>
</organism>
<proteinExistence type="inferred from homology"/>
<comment type="caution">
    <text evidence="7">The sequence shown here is derived from an EMBL/GenBank/DDBJ whole genome shotgun (WGS) entry which is preliminary data.</text>
</comment>
<evidence type="ECO:0000256" key="6">
    <source>
        <dbReference type="ARBA" id="ARBA00024207"/>
    </source>
</evidence>
<dbReference type="Pfam" id="PF01934">
    <property type="entry name" value="HepT-like"/>
    <property type="match status" value="1"/>
</dbReference>
<dbReference type="InterPro" id="IPR037038">
    <property type="entry name" value="HepT-like_sf"/>
</dbReference>
<keyword evidence="2" id="KW-1277">Toxin-antitoxin system</keyword>
<dbReference type="EMBL" id="MTKQ01000186">
    <property type="protein sequence ID" value="RWX47034.1"/>
    <property type="molecule type" value="Genomic_DNA"/>
</dbReference>
<reference evidence="7 8" key="1">
    <citation type="submission" date="2017-01" db="EMBL/GenBank/DDBJ databases">
        <title>The cable genome- insights into the physiology and evolution of filamentous bacteria capable of sulfide oxidation via long distance electron transfer.</title>
        <authorList>
            <person name="Schreiber L."/>
            <person name="Bjerg J.T."/>
            <person name="Boggild A."/>
            <person name="Van De Vossenberg J."/>
            <person name="Meysman F."/>
            <person name="Nielsen L.P."/>
            <person name="Schramm A."/>
            <person name="Kjeldsen K.U."/>
        </authorList>
    </citation>
    <scope>NUCLEOTIDE SEQUENCE [LARGE SCALE GENOMIC DNA]</scope>
    <source>
        <strain evidence="7">A2</strain>
    </source>
</reference>
<gene>
    <name evidence="7" type="ORF">VT99_11863</name>
</gene>
<evidence type="ECO:0000313" key="8">
    <source>
        <dbReference type="Proteomes" id="UP000286862"/>
    </source>
</evidence>
<dbReference type="InterPro" id="IPR008201">
    <property type="entry name" value="HepT-like"/>
</dbReference>
<keyword evidence="5" id="KW-0378">Hydrolase</keyword>
<dbReference type="Proteomes" id="UP000286862">
    <property type="component" value="Unassembled WGS sequence"/>
</dbReference>
<comment type="similarity">
    <text evidence="6">Belongs to the HepT RNase toxin family.</text>
</comment>
<evidence type="ECO:0000256" key="2">
    <source>
        <dbReference type="ARBA" id="ARBA00022649"/>
    </source>
</evidence>
<dbReference type="GO" id="GO:0110001">
    <property type="term" value="C:toxin-antitoxin complex"/>
    <property type="evidence" value="ECO:0007669"/>
    <property type="project" value="InterPro"/>
</dbReference>
<sequence length="112" mass="13220">MKREINKLLFDIQQSALDIEQFIHGIEYSEFEKSNLLQAAVERKFEIIGEALNRIKRFDSEFIEKISDYRRIIGFRNIIAHGYDIIECEVIWAAAKKHLPISKQEVDEHINT</sequence>
<dbReference type="GO" id="GO:0004540">
    <property type="term" value="F:RNA nuclease activity"/>
    <property type="evidence" value="ECO:0007669"/>
    <property type="project" value="InterPro"/>
</dbReference>
<name>A0A3S3QKJ9_9BACT</name>
<dbReference type="GO" id="GO:0000166">
    <property type="term" value="F:nucleotide binding"/>
    <property type="evidence" value="ECO:0007669"/>
    <property type="project" value="UniProtKB-KW"/>
</dbReference>
<evidence type="ECO:0000256" key="1">
    <source>
        <dbReference type="ARBA" id="ARBA00022553"/>
    </source>
</evidence>
<keyword evidence="4" id="KW-0547">Nucleotide-binding</keyword>
<dbReference type="Gene3D" id="1.20.120.580">
    <property type="entry name" value="bsu32300-like"/>
    <property type="match status" value="1"/>
</dbReference>
<evidence type="ECO:0000256" key="5">
    <source>
        <dbReference type="ARBA" id="ARBA00022801"/>
    </source>
</evidence>
<dbReference type="GO" id="GO:0016787">
    <property type="term" value="F:hydrolase activity"/>
    <property type="evidence" value="ECO:0007669"/>
    <property type="project" value="UniProtKB-KW"/>
</dbReference>
<protein>
    <submittedName>
        <fullName evidence="7">Putative conserved protein, contains HEPN domain</fullName>
    </submittedName>
</protein>
<dbReference type="PANTHER" id="PTHR34139:SF1">
    <property type="entry name" value="RNASE MJ1380-RELATED"/>
    <property type="match status" value="1"/>
</dbReference>
<dbReference type="InterPro" id="IPR051813">
    <property type="entry name" value="HepT_RNase_toxin"/>
</dbReference>
<keyword evidence="1" id="KW-0597">Phosphoprotein</keyword>
<evidence type="ECO:0000256" key="4">
    <source>
        <dbReference type="ARBA" id="ARBA00022741"/>
    </source>
</evidence>
<keyword evidence="3" id="KW-0540">Nuclease</keyword>